<dbReference type="InterPro" id="IPR014001">
    <property type="entry name" value="Helicase_ATP-bd"/>
</dbReference>
<dbReference type="PANTHER" id="PTHR45629:SF7">
    <property type="entry name" value="DNA EXCISION REPAIR PROTEIN ERCC-6-RELATED"/>
    <property type="match status" value="1"/>
</dbReference>
<dbReference type="Pfam" id="PF00176">
    <property type="entry name" value="SNF2-rel_dom"/>
    <property type="match status" value="1"/>
</dbReference>
<dbReference type="CDD" id="cd18793">
    <property type="entry name" value="SF2_C_SNF"/>
    <property type="match status" value="1"/>
</dbReference>
<dbReference type="GO" id="GO:0005634">
    <property type="term" value="C:nucleus"/>
    <property type="evidence" value="ECO:0007669"/>
    <property type="project" value="UniProtKB-SubCell"/>
</dbReference>
<proteinExistence type="predicted"/>
<feature type="region of interest" description="Disordered" evidence="6">
    <location>
        <begin position="990"/>
        <end position="1038"/>
    </location>
</feature>
<dbReference type="SMART" id="SM00487">
    <property type="entry name" value="DEXDc"/>
    <property type="match status" value="1"/>
</dbReference>
<evidence type="ECO:0000259" key="7">
    <source>
        <dbReference type="PROSITE" id="PS51192"/>
    </source>
</evidence>
<feature type="compositionally biased region" description="Acidic residues" evidence="6">
    <location>
        <begin position="223"/>
        <end position="235"/>
    </location>
</feature>
<dbReference type="InterPro" id="IPR049730">
    <property type="entry name" value="SNF2/RAD54-like_C"/>
</dbReference>
<feature type="compositionally biased region" description="Basic and acidic residues" evidence="6">
    <location>
        <begin position="997"/>
        <end position="1012"/>
    </location>
</feature>
<dbReference type="PANTHER" id="PTHR45629">
    <property type="entry name" value="SNF2/RAD54 FAMILY MEMBER"/>
    <property type="match status" value="1"/>
</dbReference>
<keyword evidence="2" id="KW-0547">Nucleotide-binding</keyword>
<accession>A0AAD7XBD4</accession>
<comment type="caution">
    <text evidence="9">The sequence shown here is derived from an EMBL/GenBank/DDBJ whole genome shotgun (WGS) entry which is preliminary data.</text>
</comment>
<dbReference type="GO" id="GO:0005524">
    <property type="term" value="F:ATP binding"/>
    <property type="evidence" value="ECO:0007669"/>
    <property type="project" value="InterPro"/>
</dbReference>
<reference evidence="9" key="1">
    <citation type="submission" date="2022-11" db="EMBL/GenBank/DDBJ databases">
        <title>Genome Sequence of Cubamyces cubensis.</title>
        <authorList>
            <person name="Buettner E."/>
        </authorList>
    </citation>
    <scope>NUCLEOTIDE SEQUENCE</scope>
    <source>
        <strain evidence="9">MPL-01</strain>
    </source>
</reference>
<dbReference type="FunFam" id="3.40.50.10810:FF:000019">
    <property type="entry name" value="DNA excision repair protein ERCC-6-like 2 isoform X1"/>
    <property type="match status" value="1"/>
</dbReference>
<dbReference type="InterPro" id="IPR000330">
    <property type="entry name" value="SNF2_N"/>
</dbReference>
<feature type="domain" description="Helicase ATP-binding" evidence="7">
    <location>
        <begin position="322"/>
        <end position="512"/>
    </location>
</feature>
<dbReference type="Gene3D" id="3.40.50.10810">
    <property type="entry name" value="Tandem AAA-ATPase domain"/>
    <property type="match status" value="1"/>
</dbReference>
<dbReference type="SMART" id="SM00490">
    <property type="entry name" value="HELICc"/>
    <property type="match status" value="1"/>
</dbReference>
<dbReference type="Proteomes" id="UP001215151">
    <property type="component" value="Unassembled WGS sequence"/>
</dbReference>
<sequence>MTAPTTKASVYAKRNNPASLVPLEEDSDSDFNPRSYVPEPPKKRVRRSSAKSGKDVGTPGESSDYQDGQPPSKKRRRDTLAGIGMKSSRTKREKRPAAVPQCPNLLVQYFETLGIKPAVEESDPEDEHEEEEDEEREEDDEEETMSEDGGPRPLPRTFAILQNEVTAKPQTSNGAEDSVTEPESDMEESDGPASQRSFSKRPAVGNPTTAKPPPQKKAKVEPTDDSVTEPEEDEEPHWIHSRPQRPSLPVKKPTYSDSETEPETDPEWLIDDWQDFETRPDFPLKAEQTRAGPLELDEDHKVPASINTFLREYQRDGVRFFWERYKEGRGGVLGDDMGLVISFLSAIMKKRGNTLDIDRRRKHVARLQNRKDWKEHRKVPPANATWPTCLIIAPSSVVPNWEREFQTWGFFEVGMYIGPPSARADVLMEFKLGRLDVLITSFDVARMDIELIDDLPWSCIFIDEVHRVKNPRSKLADAFSRFACPRRFGLSGTVIQNGYEELWTVLDWTNPGAVGTKKQWETYVEKPLRLGQSKSASDEEHVQAALVAKVLTEKLLPHLFLRRTKQIIQDQLPQKTDQVVFCPLTPMQVEIYKRILNQKAVANLVHKEEPCECGSRKARKKCCHPVHPGDLFKYMSTLIKISNHLALILPSPTDTVEQGQTARNRELARLAFPTGDLPKFGTSMMRPEFCGKWMVLETLLREWKREGSNKVLIFTKSVKLLDMLQFHLNSRGLGYVKLDGSTKQSDRMPMIDRFQQDPDIFIFLISTMAGGTGLNLTAANKVVVFDPNWNPAHDLQAMDRAYRFGQTRDVAVYRLLGAGSIEELIYARQVYKQQQMQVGYNASLQTRYFEGVQGDKRKQGELFGIKNIFKLHEHTLATKMAIERAHVSDLDWAFAYMGGSGSGAKRPKTAKKQAGVQWVYEEEAKKGKDYDDLRGLGALLFDDAPPEVEHKPNDIEKTLNAIGVHYTHRNDDLIAESAIEGQRMQLMLQERKKKAKEAKERRESDKGKKDKSPVPNWPPKRSHHKGPPSPRSKYATPPIFDKTSSLTYMVIAIRLQIRQRALIEQGLLKTPEELPKFAQEFAQKSVEEQKAFLAQLDDYAKKNFK</sequence>
<evidence type="ECO:0000313" key="9">
    <source>
        <dbReference type="EMBL" id="KAJ8473539.1"/>
    </source>
</evidence>
<evidence type="ECO:0000313" key="10">
    <source>
        <dbReference type="Proteomes" id="UP001215151"/>
    </source>
</evidence>
<evidence type="ECO:0000256" key="2">
    <source>
        <dbReference type="ARBA" id="ARBA00022741"/>
    </source>
</evidence>
<dbReference type="SUPFAM" id="SSF52540">
    <property type="entry name" value="P-loop containing nucleoside triphosphate hydrolases"/>
    <property type="match status" value="2"/>
</dbReference>
<feature type="compositionally biased region" description="Acidic residues" evidence="6">
    <location>
        <begin position="120"/>
        <end position="146"/>
    </location>
</feature>
<evidence type="ECO:0000256" key="5">
    <source>
        <dbReference type="ARBA" id="ARBA00023242"/>
    </source>
</evidence>
<dbReference type="AlphaFoldDB" id="A0AAD7XBD4"/>
<dbReference type="GO" id="GO:0016787">
    <property type="term" value="F:hydrolase activity"/>
    <property type="evidence" value="ECO:0007669"/>
    <property type="project" value="UniProtKB-KW"/>
</dbReference>
<feature type="compositionally biased region" description="Acidic residues" evidence="6">
    <location>
        <begin position="178"/>
        <end position="190"/>
    </location>
</feature>
<evidence type="ECO:0000256" key="1">
    <source>
        <dbReference type="ARBA" id="ARBA00004123"/>
    </source>
</evidence>
<dbReference type="PROSITE" id="PS51192">
    <property type="entry name" value="HELICASE_ATP_BIND_1"/>
    <property type="match status" value="1"/>
</dbReference>
<keyword evidence="3" id="KW-0378">Hydrolase</keyword>
<dbReference type="PROSITE" id="PS51194">
    <property type="entry name" value="HELICASE_CTER"/>
    <property type="match status" value="1"/>
</dbReference>
<feature type="compositionally biased region" description="Acidic residues" evidence="6">
    <location>
        <begin position="258"/>
        <end position="267"/>
    </location>
</feature>
<keyword evidence="10" id="KW-1185">Reference proteome</keyword>
<dbReference type="InterPro" id="IPR027417">
    <property type="entry name" value="P-loop_NTPase"/>
</dbReference>
<evidence type="ECO:0000256" key="4">
    <source>
        <dbReference type="ARBA" id="ARBA00022840"/>
    </source>
</evidence>
<dbReference type="InterPro" id="IPR050496">
    <property type="entry name" value="SNF2_RAD54_helicase_repair"/>
</dbReference>
<gene>
    <name evidence="9" type="ORF">ONZ51_g7808</name>
</gene>
<dbReference type="PROSITE" id="PS00690">
    <property type="entry name" value="DEAH_ATP_HELICASE"/>
    <property type="match status" value="1"/>
</dbReference>
<dbReference type="InterPro" id="IPR038718">
    <property type="entry name" value="SNF2-like_sf"/>
</dbReference>
<evidence type="ECO:0000256" key="3">
    <source>
        <dbReference type="ARBA" id="ARBA00022801"/>
    </source>
</evidence>
<name>A0AAD7XBD4_9APHY</name>
<organism evidence="9 10">
    <name type="scientific">Trametes cubensis</name>
    <dbReference type="NCBI Taxonomy" id="1111947"/>
    <lineage>
        <taxon>Eukaryota</taxon>
        <taxon>Fungi</taxon>
        <taxon>Dikarya</taxon>
        <taxon>Basidiomycota</taxon>
        <taxon>Agaricomycotina</taxon>
        <taxon>Agaricomycetes</taxon>
        <taxon>Polyporales</taxon>
        <taxon>Polyporaceae</taxon>
        <taxon>Trametes</taxon>
    </lineage>
</organism>
<evidence type="ECO:0000259" key="8">
    <source>
        <dbReference type="PROSITE" id="PS51194"/>
    </source>
</evidence>
<dbReference type="InterPro" id="IPR001650">
    <property type="entry name" value="Helicase_C-like"/>
</dbReference>
<feature type="domain" description="Helicase C-terminal" evidence="8">
    <location>
        <begin position="695"/>
        <end position="850"/>
    </location>
</feature>
<keyword evidence="4" id="KW-0067">ATP-binding</keyword>
<evidence type="ECO:0000256" key="6">
    <source>
        <dbReference type="SAM" id="MobiDB-lite"/>
    </source>
</evidence>
<dbReference type="EMBL" id="JAPEVG010000219">
    <property type="protein sequence ID" value="KAJ8473539.1"/>
    <property type="molecule type" value="Genomic_DNA"/>
</dbReference>
<dbReference type="Gene3D" id="3.40.50.300">
    <property type="entry name" value="P-loop containing nucleotide triphosphate hydrolases"/>
    <property type="match status" value="1"/>
</dbReference>
<comment type="subcellular location">
    <subcellularLocation>
        <location evidence="1">Nucleus</location>
    </subcellularLocation>
</comment>
<feature type="compositionally biased region" description="Polar residues" evidence="6">
    <location>
        <begin position="163"/>
        <end position="175"/>
    </location>
</feature>
<dbReference type="Pfam" id="PF00271">
    <property type="entry name" value="Helicase_C"/>
    <property type="match status" value="1"/>
</dbReference>
<feature type="region of interest" description="Disordered" evidence="6">
    <location>
        <begin position="1"/>
        <end position="267"/>
    </location>
</feature>
<keyword evidence="5" id="KW-0539">Nucleus</keyword>
<dbReference type="InterPro" id="IPR002464">
    <property type="entry name" value="DNA/RNA_helicase_DEAH_CS"/>
</dbReference>
<protein>
    <submittedName>
        <fullName evidence="9">Uncharacterized protein</fullName>
    </submittedName>
</protein>